<name>A0ABT7TB74_9MICO</name>
<evidence type="ECO:0000313" key="1">
    <source>
        <dbReference type="EMBL" id="MDM7886816.1"/>
    </source>
</evidence>
<keyword evidence="2" id="KW-1185">Reference proteome</keyword>
<comment type="caution">
    <text evidence="1">The sequence shown here is derived from an EMBL/GenBank/DDBJ whole genome shotgun (WGS) entry which is preliminary data.</text>
</comment>
<gene>
    <name evidence="1" type="ORF">QUG92_17040</name>
</gene>
<dbReference type="RefSeq" id="WP_182048140.1">
    <property type="nucleotide sequence ID" value="NZ_JAUCML010000020.1"/>
</dbReference>
<proteinExistence type="predicted"/>
<accession>A0ABT7TB74</accession>
<evidence type="ECO:0008006" key="3">
    <source>
        <dbReference type="Google" id="ProtNLM"/>
    </source>
</evidence>
<evidence type="ECO:0000313" key="2">
    <source>
        <dbReference type="Proteomes" id="UP001237823"/>
    </source>
</evidence>
<protein>
    <recommendedName>
        <fullName evidence="3">NTP pyrophosphohydrolase</fullName>
    </recommendedName>
</protein>
<dbReference type="EMBL" id="JAUCML010000020">
    <property type="protein sequence ID" value="MDM7886816.1"/>
    <property type="molecule type" value="Genomic_DNA"/>
</dbReference>
<sequence length="115" mass="12010">MTAGPASTGSGSVPAGAVPGRVEITARALTTLARAAAAERLRVPAKRLRVGIDDEQGSLALDVTGPIRDQPDIVRAAASAADDIKQRVSELAGRRVGRTHIELTGLVREHEGRVR</sequence>
<reference evidence="1 2" key="1">
    <citation type="submission" date="2023-06" db="EMBL/GenBank/DDBJ databases">
        <authorList>
            <person name="Feng G."/>
            <person name="Li J."/>
            <person name="Zhu H."/>
        </authorList>
    </citation>
    <scope>NUCLEOTIDE SEQUENCE [LARGE SCALE GENOMIC DNA]</scope>
    <source>
        <strain evidence="1 2">RHCKG23</strain>
    </source>
</reference>
<dbReference type="Proteomes" id="UP001237823">
    <property type="component" value="Unassembled WGS sequence"/>
</dbReference>
<organism evidence="1 2">
    <name type="scientific">Curtobacterium citri</name>
    <dbReference type="NCBI Taxonomy" id="3055139"/>
    <lineage>
        <taxon>Bacteria</taxon>
        <taxon>Bacillati</taxon>
        <taxon>Actinomycetota</taxon>
        <taxon>Actinomycetes</taxon>
        <taxon>Micrococcales</taxon>
        <taxon>Microbacteriaceae</taxon>
        <taxon>Curtobacterium</taxon>
    </lineage>
</organism>